<dbReference type="EMBL" id="KN831799">
    <property type="protein sequence ID" value="KIM37116.1"/>
    <property type="molecule type" value="Genomic_DNA"/>
</dbReference>
<accession>A0A0C3C0D8</accession>
<evidence type="ECO:0000313" key="2">
    <source>
        <dbReference type="Proteomes" id="UP000053424"/>
    </source>
</evidence>
<dbReference type="STRING" id="686832.A0A0C3C0D8"/>
<dbReference type="InterPro" id="IPR009057">
    <property type="entry name" value="Homeodomain-like_sf"/>
</dbReference>
<organism evidence="1 2">
    <name type="scientific">Hebeloma cylindrosporum</name>
    <dbReference type="NCBI Taxonomy" id="76867"/>
    <lineage>
        <taxon>Eukaryota</taxon>
        <taxon>Fungi</taxon>
        <taxon>Dikarya</taxon>
        <taxon>Basidiomycota</taxon>
        <taxon>Agaricomycotina</taxon>
        <taxon>Agaricomycetes</taxon>
        <taxon>Agaricomycetidae</taxon>
        <taxon>Agaricales</taxon>
        <taxon>Agaricineae</taxon>
        <taxon>Hymenogastraceae</taxon>
        <taxon>Hebeloma</taxon>
    </lineage>
</organism>
<dbReference type="AlphaFoldDB" id="A0A0C3C0D8"/>
<protein>
    <submittedName>
        <fullName evidence="1">Uncharacterized protein</fullName>
    </submittedName>
</protein>
<gene>
    <name evidence="1" type="ORF">M413DRAFT_50580</name>
</gene>
<keyword evidence="2" id="KW-1185">Reference proteome</keyword>
<sequence length="129" mass="15279">MYRKISRDVKLAAVKLYEQDLLPLSNILECVGFGKRTFYRILSLWNNTGDVVRHKFAPPVGRPRLLHFDDIQYLLRLIQHRPDWFLDELLELLRTNRFISAHYVTIHRALQHAGASRKKLKKIASERNE</sequence>
<evidence type="ECO:0000313" key="1">
    <source>
        <dbReference type="EMBL" id="KIM37116.1"/>
    </source>
</evidence>
<dbReference type="OrthoDB" id="2994945at2759"/>
<proteinExistence type="predicted"/>
<name>A0A0C3C0D8_HEBCY</name>
<dbReference type="SUPFAM" id="SSF46689">
    <property type="entry name" value="Homeodomain-like"/>
    <property type="match status" value="1"/>
</dbReference>
<reference evidence="2" key="2">
    <citation type="submission" date="2015-01" db="EMBL/GenBank/DDBJ databases">
        <title>Evolutionary Origins and Diversification of the Mycorrhizal Mutualists.</title>
        <authorList>
            <consortium name="DOE Joint Genome Institute"/>
            <consortium name="Mycorrhizal Genomics Consortium"/>
            <person name="Kohler A."/>
            <person name="Kuo A."/>
            <person name="Nagy L.G."/>
            <person name="Floudas D."/>
            <person name="Copeland A."/>
            <person name="Barry K.W."/>
            <person name="Cichocki N."/>
            <person name="Veneault-Fourrey C."/>
            <person name="LaButti K."/>
            <person name="Lindquist E.A."/>
            <person name="Lipzen A."/>
            <person name="Lundell T."/>
            <person name="Morin E."/>
            <person name="Murat C."/>
            <person name="Riley R."/>
            <person name="Ohm R."/>
            <person name="Sun H."/>
            <person name="Tunlid A."/>
            <person name="Henrissat B."/>
            <person name="Grigoriev I.V."/>
            <person name="Hibbett D.S."/>
            <person name="Martin F."/>
        </authorList>
    </citation>
    <scope>NUCLEOTIDE SEQUENCE [LARGE SCALE GENOMIC DNA]</scope>
    <source>
        <strain evidence="2">h7</strain>
    </source>
</reference>
<feature type="non-terminal residue" evidence="1">
    <location>
        <position position="129"/>
    </location>
</feature>
<dbReference type="Pfam" id="PF13384">
    <property type="entry name" value="HTH_23"/>
    <property type="match status" value="1"/>
</dbReference>
<reference evidence="1 2" key="1">
    <citation type="submission" date="2014-04" db="EMBL/GenBank/DDBJ databases">
        <authorList>
            <consortium name="DOE Joint Genome Institute"/>
            <person name="Kuo A."/>
            <person name="Gay G."/>
            <person name="Dore J."/>
            <person name="Kohler A."/>
            <person name="Nagy L.G."/>
            <person name="Floudas D."/>
            <person name="Copeland A."/>
            <person name="Barry K.W."/>
            <person name="Cichocki N."/>
            <person name="Veneault-Fourrey C."/>
            <person name="LaButti K."/>
            <person name="Lindquist E.A."/>
            <person name="Lipzen A."/>
            <person name="Lundell T."/>
            <person name="Morin E."/>
            <person name="Murat C."/>
            <person name="Sun H."/>
            <person name="Tunlid A."/>
            <person name="Henrissat B."/>
            <person name="Grigoriev I.V."/>
            <person name="Hibbett D.S."/>
            <person name="Martin F."/>
            <person name="Nordberg H.P."/>
            <person name="Cantor M.N."/>
            <person name="Hua S.X."/>
        </authorList>
    </citation>
    <scope>NUCLEOTIDE SEQUENCE [LARGE SCALE GENOMIC DNA]</scope>
    <source>
        <strain evidence="2">h7</strain>
    </source>
</reference>
<dbReference type="HOGENOM" id="CLU_056788_9_3_1"/>
<dbReference type="Proteomes" id="UP000053424">
    <property type="component" value="Unassembled WGS sequence"/>
</dbReference>